<keyword evidence="1" id="KW-0732">Signal</keyword>
<feature type="signal peptide" evidence="1">
    <location>
        <begin position="1"/>
        <end position="18"/>
    </location>
</feature>
<reference evidence="2 3" key="1">
    <citation type="submission" date="2018-01" db="EMBL/GenBank/DDBJ databases">
        <title>A novel member of the phylum Bacteroidetes isolated from glacier ice.</title>
        <authorList>
            <person name="Liu Q."/>
            <person name="Xin Y.-H."/>
        </authorList>
    </citation>
    <scope>NUCLEOTIDE SEQUENCE [LARGE SCALE GENOMIC DNA]</scope>
    <source>
        <strain evidence="2 3">RB1R16</strain>
    </source>
</reference>
<evidence type="ECO:0000313" key="3">
    <source>
        <dbReference type="Proteomes" id="UP000239872"/>
    </source>
</evidence>
<comment type="caution">
    <text evidence="2">The sequence shown here is derived from an EMBL/GenBank/DDBJ whole genome shotgun (WGS) entry which is preliminary data.</text>
</comment>
<protein>
    <submittedName>
        <fullName evidence="2">Uncharacterized protein</fullName>
    </submittedName>
</protein>
<proteinExistence type="predicted"/>
<evidence type="ECO:0000256" key="1">
    <source>
        <dbReference type="SAM" id="SignalP"/>
    </source>
</evidence>
<gene>
    <name evidence="2" type="ORF">CJD36_010300</name>
</gene>
<sequence length="323" mass="37901">MRSILLLLSVLFCVESVAQINITTSAPAGGQAPYSKAHRERLMDELKKSTTIFILQYRDYDQLATFEKAIKESWTFTPYKVIRPGELQDYEGKKGFTFFTFGAYYTGKHHNTQHLQYGLWCPVLNKHGKLKSQFFYSSEVLYPDDSTRIAMVPYSLSRHKYDAALMNDMLDNAHYYNWNAQFLKSYLQTTNDFLTRNENLGMWNTYTTEHLHELRTDTLYIPDYVKTREEFWRNITYTDSIITEASIHVEYPYPVKFVSTEQLTQMLADHKRNIHYLIYSVDASVKYIDVFSSRDGLLYAFTRLMSWTFKEKDLGRLAGFVNG</sequence>
<feature type="chain" id="PRO_5015515944" evidence="1">
    <location>
        <begin position="19"/>
        <end position="323"/>
    </location>
</feature>
<dbReference type="Proteomes" id="UP000239872">
    <property type="component" value="Unassembled WGS sequence"/>
</dbReference>
<dbReference type="EMBL" id="PPSL01000003">
    <property type="protein sequence ID" value="PQJ10359.1"/>
    <property type="molecule type" value="Genomic_DNA"/>
</dbReference>
<dbReference type="RefSeq" id="WP_105039087.1">
    <property type="nucleotide sequence ID" value="NZ_PPSL01000003.1"/>
</dbReference>
<dbReference type="AlphaFoldDB" id="A0A2S7STW2"/>
<evidence type="ECO:0000313" key="2">
    <source>
        <dbReference type="EMBL" id="PQJ10359.1"/>
    </source>
</evidence>
<name>A0A2S7STW2_9BACT</name>
<accession>A0A2S7STW2</accession>
<keyword evidence="3" id="KW-1185">Reference proteome</keyword>
<organism evidence="2 3">
    <name type="scientific">Flavipsychrobacter stenotrophus</name>
    <dbReference type="NCBI Taxonomy" id="2077091"/>
    <lineage>
        <taxon>Bacteria</taxon>
        <taxon>Pseudomonadati</taxon>
        <taxon>Bacteroidota</taxon>
        <taxon>Chitinophagia</taxon>
        <taxon>Chitinophagales</taxon>
        <taxon>Chitinophagaceae</taxon>
        <taxon>Flavipsychrobacter</taxon>
    </lineage>
</organism>
<dbReference type="OrthoDB" id="668115at2"/>